<dbReference type="OrthoDB" id="3932667at2759"/>
<dbReference type="VEuPathDB" id="FungiDB:ASPGLDRAFT_52060"/>
<reference evidence="2" key="1">
    <citation type="journal article" date="2017" name="Genome Biol.">
        <title>Comparative genomics reveals high biological diversity and specific adaptations in the industrially and medically important fungal genus Aspergillus.</title>
        <authorList>
            <person name="de Vries R.P."/>
            <person name="Riley R."/>
            <person name="Wiebenga A."/>
            <person name="Aguilar-Osorio G."/>
            <person name="Amillis S."/>
            <person name="Uchima C.A."/>
            <person name="Anderluh G."/>
            <person name="Asadollahi M."/>
            <person name="Askin M."/>
            <person name="Barry K."/>
            <person name="Battaglia E."/>
            <person name="Bayram O."/>
            <person name="Benocci T."/>
            <person name="Braus-Stromeyer S.A."/>
            <person name="Caldana C."/>
            <person name="Canovas D."/>
            <person name="Cerqueira G.C."/>
            <person name="Chen F."/>
            <person name="Chen W."/>
            <person name="Choi C."/>
            <person name="Clum A."/>
            <person name="Dos Santos R.A."/>
            <person name="Damasio A.R."/>
            <person name="Diallinas G."/>
            <person name="Emri T."/>
            <person name="Fekete E."/>
            <person name="Flipphi M."/>
            <person name="Freyberg S."/>
            <person name="Gallo A."/>
            <person name="Gournas C."/>
            <person name="Habgood R."/>
            <person name="Hainaut M."/>
            <person name="Harispe M.L."/>
            <person name="Henrissat B."/>
            <person name="Hilden K.S."/>
            <person name="Hope R."/>
            <person name="Hossain A."/>
            <person name="Karabika E."/>
            <person name="Karaffa L."/>
            <person name="Karanyi Z."/>
            <person name="Krasevec N."/>
            <person name="Kuo A."/>
            <person name="Kusch H."/>
            <person name="LaButti K."/>
            <person name="Lagendijk E.L."/>
            <person name="Lapidus A."/>
            <person name="Levasseur A."/>
            <person name="Lindquist E."/>
            <person name="Lipzen A."/>
            <person name="Logrieco A.F."/>
            <person name="MacCabe A."/>
            <person name="Maekelae M.R."/>
            <person name="Malavazi I."/>
            <person name="Melin P."/>
            <person name="Meyer V."/>
            <person name="Mielnichuk N."/>
            <person name="Miskei M."/>
            <person name="Molnar A.P."/>
            <person name="Mule G."/>
            <person name="Ngan C.Y."/>
            <person name="Orejas M."/>
            <person name="Orosz E."/>
            <person name="Ouedraogo J.P."/>
            <person name="Overkamp K.M."/>
            <person name="Park H.-S."/>
            <person name="Perrone G."/>
            <person name="Piumi F."/>
            <person name="Punt P.J."/>
            <person name="Ram A.F."/>
            <person name="Ramon A."/>
            <person name="Rauscher S."/>
            <person name="Record E."/>
            <person name="Riano-Pachon D.M."/>
            <person name="Robert V."/>
            <person name="Roehrig J."/>
            <person name="Ruller R."/>
            <person name="Salamov A."/>
            <person name="Salih N.S."/>
            <person name="Samson R.A."/>
            <person name="Sandor E."/>
            <person name="Sanguinetti M."/>
            <person name="Schuetze T."/>
            <person name="Sepcic K."/>
            <person name="Shelest E."/>
            <person name="Sherlock G."/>
            <person name="Sophianopoulou V."/>
            <person name="Squina F.M."/>
            <person name="Sun H."/>
            <person name="Susca A."/>
            <person name="Todd R.B."/>
            <person name="Tsang A."/>
            <person name="Unkles S.E."/>
            <person name="van de Wiele N."/>
            <person name="van Rossen-Uffink D."/>
            <person name="Oliveira J.V."/>
            <person name="Vesth T.C."/>
            <person name="Visser J."/>
            <person name="Yu J.-H."/>
            <person name="Zhou M."/>
            <person name="Andersen M.R."/>
            <person name="Archer D.B."/>
            <person name="Baker S.E."/>
            <person name="Benoit I."/>
            <person name="Brakhage A.A."/>
            <person name="Braus G.H."/>
            <person name="Fischer R."/>
            <person name="Frisvad J.C."/>
            <person name="Goldman G.H."/>
            <person name="Houbraken J."/>
            <person name="Oakley B."/>
            <person name="Pocsi I."/>
            <person name="Scazzocchio C."/>
            <person name="Seiboth B."/>
            <person name="vanKuyk P.A."/>
            <person name="Wortman J."/>
            <person name="Dyer P.S."/>
            <person name="Grigoriev I.V."/>
        </authorList>
    </citation>
    <scope>NUCLEOTIDE SEQUENCE [LARGE SCALE GENOMIC DNA]</scope>
    <source>
        <strain evidence="2">CBS 516.65</strain>
    </source>
</reference>
<dbReference type="Proteomes" id="UP000184300">
    <property type="component" value="Unassembled WGS sequence"/>
</dbReference>
<dbReference type="EMBL" id="KV878914">
    <property type="protein sequence ID" value="OJJ79841.1"/>
    <property type="molecule type" value="Genomic_DNA"/>
</dbReference>
<dbReference type="RefSeq" id="XP_022396539.1">
    <property type="nucleotide sequence ID" value="XM_022547665.1"/>
</dbReference>
<organism evidence="1 2">
    <name type="scientific">Aspergillus glaucus CBS 516.65</name>
    <dbReference type="NCBI Taxonomy" id="1160497"/>
    <lineage>
        <taxon>Eukaryota</taxon>
        <taxon>Fungi</taxon>
        <taxon>Dikarya</taxon>
        <taxon>Ascomycota</taxon>
        <taxon>Pezizomycotina</taxon>
        <taxon>Eurotiomycetes</taxon>
        <taxon>Eurotiomycetidae</taxon>
        <taxon>Eurotiales</taxon>
        <taxon>Aspergillaceae</taxon>
        <taxon>Aspergillus</taxon>
        <taxon>Aspergillus subgen. Aspergillus</taxon>
    </lineage>
</organism>
<accession>A0A1L9V7F1</accession>
<evidence type="ECO:0000313" key="2">
    <source>
        <dbReference type="Proteomes" id="UP000184300"/>
    </source>
</evidence>
<name>A0A1L9V7F1_ASPGL</name>
<dbReference type="AlphaFoldDB" id="A0A1L9V7F1"/>
<sequence>MSNLSSEEVMRPTLNIPVELQASLLHERTVTNSMVPGLRLDTVPHRQRIPTASQIDFRVKLLRSLRQGWKGDDTEAKFLQLVDMIQTDGCGLFGGLIEEAIFEKLVTAYDKVQVQSGNNAFMHSYVNLAVEHNFFLGGEYIEAFSHPLLVALISYLLGGSIRIVDFRGKDNNPLSINAQDNMLHVDNTPFKEEYKVLLNWRRGQVKGPSGQNFTFLPWTHKGNRDILVDAEGLPWSTERDSLFVSHDAINGLFEFQKQVKGSSSVVEAKHPDQPLAIVFPAGALVHHRYRTEEGDPRSCIITAFHLSSKHPGQISDLPPISGRKKSLIEFLVGHQDENSNDELLDLLSSESSRIEDKLNQLLQPSHPSKLIDIGPLALKGERLIQWRNAIVSAPSPVVHKYNNNLRLSDADFSNLNVLTERLAAIMDYDKHCNLQMILYKDGREEIRKPGRKIIGEMKKDNIIARLKPWTPELCPGPFSAHDLVDPKTLRIFCDAVAALAKHLAQDPNTEGEGNEPERMTGQRKMFMSLSRLMMDLGEAIMRCEGVEAFLATTLFLFLTSEEIYSHLDESDKRAIRFMLVIFLRNYVAAVLLVEATVSSQS</sequence>
<evidence type="ECO:0000313" key="1">
    <source>
        <dbReference type="EMBL" id="OJJ79841.1"/>
    </source>
</evidence>
<gene>
    <name evidence="1" type="ORF">ASPGLDRAFT_52060</name>
</gene>
<dbReference type="GeneID" id="34463926"/>
<protein>
    <submittedName>
        <fullName evidence="1">Uncharacterized protein</fullName>
    </submittedName>
</protein>
<proteinExistence type="predicted"/>
<keyword evidence="2" id="KW-1185">Reference proteome</keyword>